<evidence type="ECO:0000256" key="2">
    <source>
        <dbReference type="ARBA" id="ARBA00022835"/>
    </source>
</evidence>
<dbReference type="Gene3D" id="2.40.50.140">
    <property type="entry name" value="Nucleic acid-binding proteins"/>
    <property type="match status" value="1"/>
</dbReference>
<dbReference type="GO" id="GO:0000177">
    <property type="term" value="C:cytoplasmic exosome (RNase complex)"/>
    <property type="evidence" value="ECO:0007669"/>
    <property type="project" value="TreeGrafter"/>
</dbReference>
<keyword evidence="6" id="KW-0269">Exonuclease</keyword>
<dbReference type="GO" id="GO:0071034">
    <property type="term" value="P:CUT catabolic process"/>
    <property type="evidence" value="ECO:0007669"/>
    <property type="project" value="TreeGrafter"/>
</dbReference>
<dbReference type="PANTHER" id="PTHR21321:SF4">
    <property type="entry name" value="EXOSOME COMPLEX COMPONENT RRP4"/>
    <property type="match status" value="1"/>
</dbReference>
<dbReference type="SUPFAM" id="SSF50249">
    <property type="entry name" value="Nucleic acid-binding proteins"/>
    <property type="match status" value="1"/>
</dbReference>
<dbReference type="EMBL" id="HG670790">
    <property type="protein sequence ID" value="CDI78031.1"/>
    <property type="molecule type" value="Genomic_DNA"/>
</dbReference>
<evidence type="ECO:0000259" key="4">
    <source>
        <dbReference type="Pfam" id="PF14382"/>
    </source>
</evidence>
<dbReference type="InterPro" id="IPR026699">
    <property type="entry name" value="Exosome_RNA_bind1/RRP40/RRP4"/>
</dbReference>
<dbReference type="OrthoDB" id="347103at2759"/>
<dbReference type="OMA" id="KRWSVDV"/>
<dbReference type="GO" id="GO:0000467">
    <property type="term" value="P:exonucleolytic trimming to generate mature 3'-end of 5.8S rRNA from tricistronic rRNA transcript (SSU-rRNA, 5.8S rRNA, LSU-rRNA)"/>
    <property type="evidence" value="ECO:0007669"/>
    <property type="project" value="TreeGrafter"/>
</dbReference>
<evidence type="ECO:0000259" key="5">
    <source>
        <dbReference type="Pfam" id="PF21266"/>
    </source>
</evidence>
<dbReference type="Pfam" id="PF21266">
    <property type="entry name" value="S1_RRP4"/>
    <property type="match status" value="1"/>
</dbReference>
<feature type="domain" description="RRP4 S1" evidence="5">
    <location>
        <begin position="75"/>
        <end position="145"/>
    </location>
</feature>
<keyword evidence="7" id="KW-1185">Reference proteome</keyword>
<dbReference type="PANTHER" id="PTHR21321">
    <property type="entry name" value="PNAS-3 RELATED"/>
    <property type="match status" value="1"/>
</dbReference>
<dbReference type="InterPro" id="IPR025721">
    <property type="entry name" value="Exosome_cplx_N_dom"/>
</dbReference>
<evidence type="ECO:0000313" key="6">
    <source>
        <dbReference type="EMBL" id="CDI78031.1"/>
    </source>
</evidence>
<evidence type="ECO:0000256" key="1">
    <source>
        <dbReference type="ARBA" id="ARBA00004123"/>
    </source>
</evidence>
<dbReference type="AlphaFoldDB" id="U6GCS2"/>
<sequence>MWVDEEQQQQQQRSSSSSSSSSSSKVVLPGEPLHIGEGFLLGLNTYVDNGVPRASVCGVVQTVNRLVYVRALKSRYEANVGDVVIGRVTDIANGKWYLDVGAARLAVLSVAAVCLDVQRRRDDADVLIMRSMFQSADLLCCEVQKAQVAVKP</sequence>
<dbReference type="Pfam" id="PF14382">
    <property type="entry name" value="ECR1_N"/>
    <property type="match status" value="1"/>
</dbReference>
<dbReference type="Proteomes" id="UP000018050">
    <property type="component" value="Unassembled WGS sequence"/>
</dbReference>
<proteinExistence type="predicted"/>
<dbReference type="GO" id="GO:0071035">
    <property type="term" value="P:nuclear polyadenylation-dependent rRNA catabolic process"/>
    <property type="evidence" value="ECO:0007669"/>
    <property type="project" value="TreeGrafter"/>
</dbReference>
<dbReference type="GO" id="GO:0000176">
    <property type="term" value="C:nuclear exosome (RNase complex)"/>
    <property type="evidence" value="ECO:0007669"/>
    <property type="project" value="TreeGrafter"/>
</dbReference>
<gene>
    <name evidence="6" type="ORF">EAH_00029170</name>
</gene>
<dbReference type="Gene3D" id="2.40.50.100">
    <property type="match status" value="1"/>
</dbReference>
<dbReference type="InterPro" id="IPR012340">
    <property type="entry name" value="NA-bd_OB-fold"/>
</dbReference>
<dbReference type="GeneID" id="25270987"/>
<organism evidence="6 7">
    <name type="scientific">Eimeria acervulina</name>
    <name type="common">Coccidian parasite</name>
    <dbReference type="NCBI Taxonomy" id="5801"/>
    <lineage>
        <taxon>Eukaryota</taxon>
        <taxon>Sar</taxon>
        <taxon>Alveolata</taxon>
        <taxon>Apicomplexa</taxon>
        <taxon>Conoidasida</taxon>
        <taxon>Coccidia</taxon>
        <taxon>Eucoccidiorida</taxon>
        <taxon>Eimeriorina</taxon>
        <taxon>Eimeriidae</taxon>
        <taxon>Eimeria</taxon>
    </lineage>
</organism>
<accession>U6GCS2</accession>
<dbReference type="VEuPathDB" id="ToxoDB:EAH_00029170"/>
<evidence type="ECO:0000256" key="3">
    <source>
        <dbReference type="SAM" id="MobiDB-lite"/>
    </source>
</evidence>
<dbReference type="GO" id="GO:0003723">
    <property type="term" value="F:RNA binding"/>
    <property type="evidence" value="ECO:0007669"/>
    <property type="project" value="InterPro"/>
</dbReference>
<dbReference type="GO" id="GO:0071051">
    <property type="term" value="P:poly(A)-dependent snoRNA 3'-end processing"/>
    <property type="evidence" value="ECO:0007669"/>
    <property type="project" value="TreeGrafter"/>
</dbReference>
<keyword evidence="2" id="KW-0271">Exosome</keyword>
<evidence type="ECO:0000313" key="7">
    <source>
        <dbReference type="Proteomes" id="UP000018050"/>
    </source>
</evidence>
<dbReference type="GO" id="GO:0004527">
    <property type="term" value="F:exonuclease activity"/>
    <property type="evidence" value="ECO:0007669"/>
    <property type="project" value="UniProtKB-KW"/>
</dbReference>
<keyword evidence="6" id="KW-0378">Hydrolase</keyword>
<dbReference type="GO" id="GO:0034475">
    <property type="term" value="P:U4 snRNA 3'-end processing"/>
    <property type="evidence" value="ECO:0007669"/>
    <property type="project" value="TreeGrafter"/>
</dbReference>
<feature type="domain" description="Exosome complex component N-terminal" evidence="4">
    <location>
        <begin position="26"/>
        <end position="63"/>
    </location>
</feature>
<feature type="region of interest" description="Disordered" evidence="3">
    <location>
        <begin position="1"/>
        <end position="27"/>
    </location>
</feature>
<name>U6GCS2_EIMAC</name>
<feature type="compositionally biased region" description="Low complexity" evidence="3">
    <location>
        <begin position="8"/>
        <end position="24"/>
    </location>
</feature>
<dbReference type="SUPFAM" id="SSF110324">
    <property type="entry name" value="Ribosomal L27 protein-like"/>
    <property type="match status" value="1"/>
</dbReference>
<reference evidence="6" key="1">
    <citation type="submission" date="2013-10" db="EMBL/GenBank/DDBJ databases">
        <title>Genomic analysis of the causative agents of coccidiosis in chickens.</title>
        <authorList>
            <person name="Reid A.J."/>
            <person name="Blake D."/>
            <person name="Billington K."/>
            <person name="Browne H."/>
            <person name="Dunn M."/>
            <person name="Hung S."/>
            <person name="Kawahara F."/>
            <person name="Miranda-Saavedra D."/>
            <person name="Mourier T."/>
            <person name="Nagra H."/>
            <person name="Otto T.D."/>
            <person name="Rawlings N."/>
            <person name="Sanchez A."/>
            <person name="Sanders M."/>
            <person name="Subramaniam C."/>
            <person name="Tay Y."/>
            <person name="Dear P."/>
            <person name="Doerig C."/>
            <person name="Gruber A."/>
            <person name="Parkinson J."/>
            <person name="Shirley M."/>
            <person name="Wan K.L."/>
            <person name="Berriman M."/>
            <person name="Tomley F."/>
            <person name="Pain A."/>
        </authorList>
    </citation>
    <scope>NUCLEOTIDE SEQUENCE</scope>
    <source>
        <strain evidence="6">Houghton</strain>
    </source>
</reference>
<reference evidence="6" key="2">
    <citation type="submission" date="2013-10" db="EMBL/GenBank/DDBJ databases">
        <authorList>
            <person name="Aslett M."/>
        </authorList>
    </citation>
    <scope>NUCLEOTIDE SEQUENCE</scope>
    <source>
        <strain evidence="6">Houghton</strain>
    </source>
</reference>
<dbReference type="GO" id="GO:0071038">
    <property type="term" value="P:TRAMP-dependent tRNA surveillance pathway"/>
    <property type="evidence" value="ECO:0007669"/>
    <property type="project" value="TreeGrafter"/>
</dbReference>
<dbReference type="InterPro" id="IPR048565">
    <property type="entry name" value="S1_RRP4"/>
</dbReference>
<comment type="subcellular location">
    <subcellularLocation>
        <location evidence="1">Nucleus</location>
    </subcellularLocation>
</comment>
<protein>
    <submittedName>
        <fullName evidence="6">Exosome complex exonuclease, putative</fullName>
    </submittedName>
</protein>
<dbReference type="RefSeq" id="XP_013251704.1">
    <property type="nucleotide sequence ID" value="XM_013396250.1"/>
</dbReference>
<keyword evidence="6" id="KW-0540">Nuclease</keyword>